<comment type="caution">
    <text evidence="8">The sequence shown here is derived from an EMBL/GenBank/DDBJ whole genome shotgun (WGS) entry which is preliminary data.</text>
</comment>
<evidence type="ECO:0000313" key="9">
    <source>
        <dbReference type="Proteomes" id="UP000790347"/>
    </source>
</evidence>
<keyword evidence="3 6" id="KW-1133">Transmembrane helix</keyword>
<protein>
    <recommendedName>
        <fullName evidence="7">Sugar phosphate transporter domain-containing protein</fullName>
    </recommendedName>
</protein>
<keyword evidence="4 6" id="KW-0472">Membrane</keyword>
<dbReference type="Proteomes" id="UP000790347">
    <property type="component" value="Unassembled WGS sequence"/>
</dbReference>
<dbReference type="PANTHER" id="PTHR11132">
    <property type="entry name" value="SOLUTE CARRIER FAMILY 35"/>
    <property type="match status" value="1"/>
</dbReference>
<dbReference type="EMBL" id="ASGP02000001">
    <property type="protein sequence ID" value="KAH9526171.1"/>
    <property type="molecule type" value="Genomic_DNA"/>
</dbReference>
<feature type="compositionally biased region" description="Low complexity" evidence="5">
    <location>
        <begin position="368"/>
        <end position="384"/>
    </location>
</feature>
<comment type="subcellular location">
    <subcellularLocation>
        <location evidence="1">Membrane</location>
        <topology evidence="1">Multi-pass membrane protein</topology>
    </subcellularLocation>
</comment>
<feature type="transmembrane region" description="Helical" evidence="6">
    <location>
        <begin position="7"/>
        <end position="24"/>
    </location>
</feature>
<evidence type="ECO:0000256" key="3">
    <source>
        <dbReference type="ARBA" id="ARBA00022989"/>
    </source>
</evidence>
<feature type="transmembrane region" description="Helical" evidence="6">
    <location>
        <begin position="95"/>
        <end position="120"/>
    </location>
</feature>
<feature type="region of interest" description="Disordered" evidence="5">
    <location>
        <begin position="361"/>
        <end position="388"/>
    </location>
</feature>
<sequence length="411" mass="46591">MAKTAYLGLKIVILCLLWYITSAANNVIGKLVLQSFAYPTTITLFQFLSITIYSIPALRCIPGAKRKPIITWTYYFKLIIPLSFGKFFASLTSHISLWAVPVSYAHTVKASMPLFVVVLSRVILGEKQTTKVYISLIPIILGVFIASITELEFNIIGLVAALFSIFIFSLQNIYSKKVLKETPIHHLRLLYILAKHALIMFIPFWAYQDLPSIIYGEKNSTIDGWAIGSLLFMDGLCNFLQNVIAFTMLSLVTPLTYSVCNASKRIAVISCSILLLKNPVTMTNIFGMSLAIFGVFYYNKAKLDARNEPILPTTSNPKEAINNFQTTIKKKSSDTNLLLRYIDTNEQERYFTKPIVTAINPHPHHHYNQSSQSSNYYNGNLSNNHYHHRNVSHNHVDNVDGDHRRIDMMHI</sequence>
<dbReference type="InterPro" id="IPR004853">
    <property type="entry name" value="Sugar_P_trans_dom"/>
</dbReference>
<proteinExistence type="predicted"/>
<accession>A0A922I715</accession>
<name>A0A922I715_DERFA</name>
<feature type="transmembrane region" description="Helical" evidence="6">
    <location>
        <begin position="69"/>
        <end position="89"/>
    </location>
</feature>
<organism evidence="8 9">
    <name type="scientific">Dermatophagoides farinae</name>
    <name type="common">American house dust mite</name>
    <dbReference type="NCBI Taxonomy" id="6954"/>
    <lineage>
        <taxon>Eukaryota</taxon>
        <taxon>Metazoa</taxon>
        <taxon>Ecdysozoa</taxon>
        <taxon>Arthropoda</taxon>
        <taxon>Chelicerata</taxon>
        <taxon>Arachnida</taxon>
        <taxon>Acari</taxon>
        <taxon>Acariformes</taxon>
        <taxon>Sarcoptiformes</taxon>
        <taxon>Astigmata</taxon>
        <taxon>Psoroptidia</taxon>
        <taxon>Analgoidea</taxon>
        <taxon>Pyroglyphidae</taxon>
        <taxon>Dermatophagoidinae</taxon>
        <taxon>Dermatophagoides</taxon>
    </lineage>
</organism>
<feature type="transmembrane region" description="Helical" evidence="6">
    <location>
        <begin position="280"/>
        <end position="298"/>
    </location>
</feature>
<keyword evidence="2 6" id="KW-0812">Transmembrane</keyword>
<dbReference type="SUPFAM" id="SSF103481">
    <property type="entry name" value="Multidrug resistance efflux transporter EmrE"/>
    <property type="match status" value="2"/>
</dbReference>
<evidence type="ECO:0000256" key="2">
    <source>
        <dbReference type="ARBA" id="ARBA00022692"/>
    </source>
</evidence>
<reference evidence="8" key="2">
    <citation type="journal article" date="2022" name="Res Sq">
        <title>Comparative Genomics Reveals Insights into the Divergent Evolution of Astigmatic Mites and Household Pest Adaptations.</title>
        <authorList>
            <person name="Xiong Q."/>
            <person name="Wan A.T.-Y."/>
            <person name="Liu X.-Y."/>
            <person name="Fung C.S.-H."/>
            <person name="Xiao X."/>
            <person name="Malainual N."/>
            <person name="Hou J."/>
            <person name="Wang L."/>
            <person name="Wang M."/>
            <person name="Yang K."/>
            <person name="Cui Y."/>
            <person name="Leung E."/>
            <person name="Nong W."/>
            <person name="Shin S.-K."/>
            <person name="Au S."/>
            <person name="Jeong K.Y."/>
            <person name="Chew F.T."/>
            <person name="Hui J."/>
            <person name="Leung T.F."/>
            <person name="Tungtrongchitr A."/>
            <person name="Zhong N."/>
            <person name="Liu Z."/>
            <person name="Tsui S."/>
        </authorList>
    </citation>
    <scope>NUCLEOTIDE SEQUENCE</scope>
    <source>
        <strain evidence="8">Derf</strain>
        <tissue evidence="8">Whole organism</tissue>
    </source>
</reference>
<evidence type="ECO:0000256" key="1">
    <source>
        <dbReference type="ARBA" id="ARBA00004141"/>
    </source>
</evidence>
<gene>
    <name evidence="8" type="ORF">DERF_000273</name>
</gene>
<evidence type="ECO:0000259" key="7">
    <source>
        <dbReference type="Pfam" id="PF03151"/>
    </source>
</evidence>
<feature type="transmembrane region" description="Helical" evidence="6">
    <location>
        <begin position="132"/>
        <end position="149"/>
    </location>
</feature>
<feature type="transmembrane region" description="Helical" evidence="6">
    <location>
        <begin position="155"/>
        <end position="175"/>
    </location>
</feature>
<feature type="transmembrane region" description="Helical" evidence="6">
    <location>
        <begin position="187"/>
        <end position="207"/>
    </location>
</feature>
<dbReference type="InterPro" id="IPR037185">
    <property type="entry name" value="EmrE-like"/>
</dbReference>
<dbReference type="AlphaFoldDB" id="A0A922I715"/>
<evidence type="ECO:0000256" key="5">
    <source>
        <dbReference type="SAM" id="MobiDB-lite"/>
    </source>
</evidence>
<reference evidence="8" key="1">
    <citation type="submission" date="2013-05" db="EMBL/GenBank/DDBJ databases">
        <authorList>
            <person name="Yim A.K.Y."/>
            <person name="Chan T.F."/>
            <person name="Ji K.M."/>
            <person name="Liu X.Y."/>
            <person name="Zhou J.W."/>
            <person name="Li R.Q."/>
            <person name="Yang K.Y."/>
            <person name="Li J."/>
            <person name="Li M."/>
            <person name="Law P.T.W."/>
            <person name="Wu Y.L."/>
            <person name="Cai Z.L."/>
            <person name="Qin H."/>
            <person name="Bao Y."/>
            <person name="Leung R.K.K."/>
            <person name="Ng P.K.S."/>
            <person name="Zou J."/>
            <person name="Zhong X.J."/>
            <person name="Ran P.X."/>
            <person name="Zhong N.S."/>
            <person name="Liu Z.G."/>
            <person name="Tsui S.K.W."/>
        </authorList>
    </citation>
    <scope>NUCLEOTIDE SEQUENCE</scope>
    <source>
        <strain evidence="8">Derf</strain>
        <tissue evidence="8">Whole organism</tissue>
    </source>
</reference>
<evidence type="ECO:0000256" key="4">
    <source>
        <dbReference type="ARBA" id="ARBA00023136"/>
    </source>
</evidence>
<feature type="transmembrane region" description="Helical" evidence="6">
    <location>
        <begin position="36"/>
        <end position="57"/>
    </location>
</feature>
<dbReference type="InterPro" id="IPR050186">
    <property type="entry name" value="TPT_transporter"/>
</dbReference>
<evidence type="ECO:0000256" key="6">
    <source>
        <dbReference type="SAM" id="Phobius"/>
    </source>
</evidence>
<feature type="transmembrane region" description="Helical" evidence="6">
    <location>
        <begin position="239"/>
        <end position="260"/>
    </location>
</feature>
<evidence type="ECO:0000313" key="8">
    <source>
        <dbReference type="EMBL" id="KAH9526171.1"/>
    </source>
</evidence>
<dbReference type="GO" id="GO:0016020">
    <property type="term" value="C:membrane"/>
    <property type="evidence" value="ECO:0007669"/>
    <property type="project" value="UniProtKB-SubCell"/>
</dbReference>
<keyword evidence="9" id="KW-1185">Reference proteome</keyword>
<dbReference type="EMBL" id="ASGP02000001">
    <property type="protein sequence ID" value="KAH9526170.1"/>
    <property type="molecule type" value="Genomic_DNA"/>
</dbReference>
<dbReference type="Pfam" id="PF03151">
    <property type="entry name" value="TPT"/>
    <property type="match status" value="1"/>
</dbReference>
<feature type="domain" description="Sugar phosphate transporter" evidence="7">
    <location>
        <begin position="10"/>
        <end position="299"/>
    </location>
</feature>